<dbReference type="AlphaFoldDB" id="A0A4Y2G4J8"/>
<protein>
    <submittedName>
        <fullName evidence="1">Uncharacterized protein</fullName>
    </submittedName>
</protein>
<gene>
    <name evidence="1" type="ORF">AVEN_138292_1</name>
</gene>
<organism evidence="1 2">
    <name type="scientific">Araneus ventricosus</name>
    <name type="common">Orbweaver spider</name>
    <name type="synonym">Epeira ventricosa</name>
    <dbReference type="NCBI Taxonomy" id="182803"/>
    <lineage>
        <taxon>Eukaryota</taxon>
        <taxon>Metazoa</taxon>
        <taxon>Ecdysozoa</taxon>
        <taxon>Arthropoda</taxon>
        <taxon>Chelicerata</taxon>
        <taxon>Arachnida</taxon>
        <taxon>Araneae</taxon>
        <taxon>Araneomorphae</taxon>
        <taxon>Entelegynae</taxon>
        <taxon>Araneoidea</taxon>
        <taxon>Araneidae</taxon>
        <taxon>Araneus</taxon>
    </lineage>
</organism>
<comment type="caution">
    <text evidence="1">The sequence shown here is derived from an EMBL/GenBank/DDBJ whole genome shotgun (WGS) entry which is preliminary data.</text>
</comment>
<evidence type="ECO:0000313" key="2">
    <source>
        <dbReference type="Proteomes" id="UP000499080"/>
    </source>
</evidence>
<keyword evidence="2" id="KW-1185">Reference proteome</keyword>
<sequence length="122" mass="13962">MFSGIATVFSNSRHSKVQLSDEVQHRSKQHLLRYGRHMCMTSFIIGNDRGLSWYTFDFKNPHNQKSQGVRSGNLEGHACGKVRLITVSSPSTERLRQMRYAPYCKNVTCAVPVALQFWNDVL</sequence>
<proteinExistence type="predicted"/>
<name>A0A4Y2G4J8_ARAVE</name>
<dbReference type="Proteomes" id="UP000499080">
    <property type="component" value="Unassembled WGS sequence"/>
</dbReference>
<accession>A0A4Y2G4J8</accession>
<dbReference type="EMBL" id="BGPR01001206">
    <property type="protein sequence ID" value="GBM48157.1"/>
    <property type="molecule type" value="Genomic_DNA"/>
</dbReference>
<dbReference type="OrthoDB" id="6467367at2759"/>
<reference evidence="1 2" key="1">
    <citation type="journal article" date="2019" name="Sci. Rep.">
        <title>Orb-weaving spider Araneus ventricosus genome elucidates the spidroin gene catalogue.</title>
        <authorList>
            <person name="Kono N."/>
            <person name="Nakamura H."/>
            <person name="Ohtoshi R."/>
            <person name="Moran D.A.P."/>
            <person name="Shinohara A."/>
            <person name="Yoshida Y."/>
            <person name="Fujiwara M."/>
            <person name="Mori M."/>
            <person name="Tomita M."/>
            <person name="Arakawa K."/>
        </authorList>
    </citation>
    <scope>NUCLEOTIDE SEQUENCE [LARGE SCALE GENOMIC DNA]</scope>
</reference>
<evidence type="ECO:0000313" key="1">
    <source>
        <dbReference type="EMBL" id="GBM48157.1"/>
    </source>
</evidence>